<dbReference type="InterPro" id="IPR036465">
    <property type="entry name" value="vWFA_dom_sf"/>
</dbReference>
<reference evidence="1" key="1">
    <citation type="submission" date="2019-02" db="EMBL/GenBank/DDBJ databases">
        <authorList>
            <person name="Li S.-H."/>
        </authorList>
    </citation>
    <scope>NUCLEOTIDE SEQUENCE</scope>
    <source>
        <strain evidence="1">IMCC8485</strain>
    </source>
</reference>
<gene>
    <name evidence="1" type="ORF">EYC87_01595</name>
</gene>
<dbReference type="EMBL" id="SHNP01000001">
    <property type="protein sequence ID" value="MCX2972279.1"/>
    <property type="molecule type" value="Genomic_DNA"/>
</dbReference>
<accession>A0ABT3SQP0</accession>
<name>A0ABT3SQP0_9GAMM</name>
<protein>
    <submittedName>
        <fullName evidence="1">VWA domain-containing protein</fullName>
    </submittedName>
</protein>
<evidence type="ECO:0000313" key="1">
    <source>
        <dbReference type="EMBL" id="MCX2972279.1"/>
    </source>
</evidence>
<sequence length="228" mass="25082">MARLPSRRSSRTEIDSFLRKSKNIATVREQQPRLIFAIDATASRQPTWDQASHLQREMFVAAQQDNTLCVQLCYFRGFADFKAAQWTTDSEKLARQMSQVSCEGGHTQIERLLRHALSEHQKNSLKALVFIGDALEENADTLCQLAGQCGMLKLPLFIFQEGQLADAKHCFTSMASLSKGAWASFDSNSSSTLASLLGAVAGFASGGLTALEQQGTEGAKLLLKQLKH</sequence>
<organism evidence="1 2">
    <name type="scientific">Candidatus Seongchinamella marina</name>
    <dbReference type="NCBI Taxonomy" id="2518990"/>
    <lineage>
        <taxon>Bacteria</taxon>
        <taxon>Pseudomonadati</taxon>
        <taxon>Pseudomonadota</taxon>
        <taxon>Gammaproteobacteria</taxon>
        <taxon>Cellvibrionales</taxon>
        <taxon>Halieaceae</taxon>
        <taxon>Seongchinamella</taxon>
    </lineage>
</organism>
<dbReference type="SUPFAM" id="SSF53300">
    <property type="entry name" value="vWA-like"/>
    <property type="match status" value="1"/>
</dbReference>
<proteinExistence type="predicted"/>
<evidence type="ECO:0000313" key="2">
    <source>
        <dbReference type="Proteomes" id="UP001143307"/>
    </source>
</evidence>
<keyword evidence="2" id="KW-1185">Reference proteome</keyword>
<dbReference type="Proteomes" id="UP001143307">
    <property type="component" value="Unassembled WGS sequence"/>
</dbReference>
<comment type="caution">
    <text evidence="1">The sequence shown here is derived from an EMBL/GenBank/DDBJ whole genome shotgun (WGS) entry which is preliminary data.</text>
</comment>
<dbReference type="RefSeq" id="WP_279251316.1">
    <property type="nucleotide sequence ID" value="NZ_SHNP01000001.1"/>
</dbReference>